<dbReference type="AlphaFoldDB" id="A0A398BC81"/>
<dbReference type="InterPro" id="IPR036264">
    <property type="entry name" value="Bact_exopeptidase_dim_dom"/>
</dbReference>
<evidence type="ECO:0000256" key="3">
    <source>
        <dbReference type="PIRSR" id="PIRSR037238-1"/>
    </source>
</evidence>
<evidence type="ECO:0000313" key="5">
    <source>
        <dbReference type="EMBL" id="RID85253.1"/>
    </source>
</evidence>
<keyword evidence="2" id="KW-0378">Hydrolase</keyword>
<evidence type="ECO:0000256" key="1">
    <source>
        <dbReference type="ARBA" id="ARBA00022723"/>
    </source>
</evidence>
<dbReference type="GO" id="GO:0046872">
    <property type="term" value="F:metal ion binding"/>
    <property type="evidence" value="ECO:0007669"/>
    <property type="project" value="UniProtKB-KW"/>
</dbReference>
<protein>
    <submittedName>
        <fullName evidence="5">M20 family peptidase</fullName>
    </submittedName>
</protein>
<feature type="active site" evidence="3">
    <location>
        <position position="81"/>
    </location>
</feature>
<organism evidence="5 6">
    <name type="scientific">Peribacillus asahii</name>
    <dbReference type="NCBI Taxonomy" id="228899"/>
    <lineage>
        <taxon>Bacteria</taxon>
        <taxon>Bacillati</taxon>
        <taxon>Bacillota</taxon>
        <taxon>Bacilli</taxon>
        <taxon>Bacillales</taxon>
        <taxon>Bacillaceae</taxon>
        <taxon>Peribacillus</taxon>
    </lineage>
</organism>
<proteinExistence type="predicted"/>
<dbReference type="SUPFAM" id="SSF55031">
    <property type="entry name" value="Bacterial exopeptidase dimerisation domain"/>
    <property type="match status" value="1"/>
</dbReference>
<dbReference type="GO" id="GO:0016787">
    <property type="term" value="F:hydrolase activity"/>
    <property type="evidence" value="ECO:0007669"/>
    <property type="project" value="UniProtKB-KW"/>
</dbReference>
<sequence>MKDLLNAKKQEMLHFLEQIVNIDSGSHIKSGIDEISGLLKVKFERLGFIVEVVEEKAQGNHLVIQHRDAVQPEIIIIGHMDTVFPEGTAKRRPFTMKDGRAYGPGVIDMKASLVELIYALTCMKQTGRKGYQNVQIVLNSDEELGSPTSRSLIMKQAINKKYALILEAARPDGSIVTARRGGGQFKVFVEGKAAHSGIEPEKGHSAIEELAYKVIKLQQLTNHEEGISVNVGLIQGGTAANTVAAEASAHVDVRISQKKQINPLKEQIEKICTTNYIAGTKTNVVGKIERIPMEKSEKTEALLSVIKQAGQELGLTITDTATGGSSDACLTSAMGVATIDGLGPVGGFFHSEEEYLVISSLLERTLLLATVIQKLSE</sequence>
<dbReference type="EMBL" id="QWVS01000020">
    <property type="protein sequence ID" value="RID85253.1"/>
    <property type="molecule type" value="Genomic_DNA"/>
</dbReference>
<dbReference type="Proteomes" id="UP000266016">
    <property type="component" value="Unassembled WGS sequence"/>
</dbReference>
<dbReference type="PANTHER" id="PTHR43808">
    <property type="entry name" value="ACETYLORNITHINE DEACETYLASE"/>
    <property type="match status" value="1"/>
</dbReference>
<dbReference type="InterPro" id="IPR050072">
    <property type="entry name" value="Peptidase_M20A"/>
</dbReference>
<feature type="active site" description="Proton acceptor" evidence="3">
    <location>
        <position position="142"/>
    </location>
</feature>
<comment type="caution">
    <text evidence="5">The sequence shown here is derived from an EMBL/GenBank/DDBJ whole genome shotgun (WGS) entry which is preliminary data.</text>
</comment>
<dbReference type="PANTHER" id="PTHR43808:SF9">
    <property type="entry name" value="BLL0789 PROTEIN"/>
    <property type="match status" value="1"/>
</dbReference>
<evidence type="ECO:0000313" key="6">
    <source>
        <dbReference type="Proteomes" id="UP000266016"/>
    </source>
</evidence>
<dbReference type="CDD" id="cd03885">
    <property type="entry name" value="M20_CPDG2"/>
    <property type="match status" value="1"/>
</dbReference>
<dbReference type="InterPro" id="IPR017150">
    <property type="entry name" value="Pept_M20_glutamate_carboxypep"/>
</dbReference>
<keyword evidence="6" id="KW-1185">Reference proteome</keyword>
<dbReference type="Gene3D" id="3.30.70.360">
    <property type="match status" value="1"/>
</dbReference>
<dbReference type="InterPro" id="IPR011650">
    <property type="entry name" value="Peptidase_M20_dimer"/>
</dbReference>
<evidence type="ECO:0000256" key="2">
    <source>
        <dbReference type="ARBA" id="ARBA00022801"/>
    </source>
</evidence>
<feature type="domain" description="Peptidase M20 dimerisation" evidence="4">
    <location>
        <begin position="177"/>
        <end position="277"/>
    </location>
</feature>
<gene>
    <name evidence="5" type="ORF">D1953_12165</name>
</gene>
<name>A0A398BC81_9BACI</name>
<dbReference type="SUPFAM" id="SSF53187">
    <property type="entry name" value="Zn-dependent exopeptidases"/>
    <property type="match status" value="1"/>
</dbReference>
<keyword evidence="1" id="KW-0479">Metal-binding</keyword>
<dbReference type="InterPro" id="IPR002933">
    <property type="entry name" value="Peptidase_M20"/>
</dbReference>
<reference evidence="5 6" key="1">
    <citation type="submission" date="2018-08" db="EMBL/GenBank/DDBJ databases">
        <title>Bacillus jemisoniae sp. nov., Bacillus chryseoplanitiae sp. nov., Bacillus resnikiae sp. nov., and Bacillus frankliniae sp. nov., isolated from Viking spacecraft and associated surfaces.</title>
        <authorList>
            <person name="Seuylemezian A."/>
            <person name="Vaishampayan P."/>
        </authorList>
    </citation>
    <scope>NUCLEOTIDE SEQUENCE [LARGE SCALE GENOMIC DNA]</scope>
    <source>
        <strain evidence="5 6">MA001</strain>
    </source>
</reference>
<dbReference type="PIRSF" id="PIRSF037238">
    <property type="entry name" value="Carboxypeptidase_G2"/>
    <property type="match status" value="1"/>
</dbReference>
<dbReference type="Pfam" id="PF07687">
    <property type="entry name" value="M20_dimer"/>
    <property type="match status" value="1"/>
</dbReference>
<evidence type="ECO:0000259" key="4">
    <source>
        <dbReference type="Pfam" id="PF07687"/>
    </source>
</evidence>
<accession>A0A398BC81</accession>
<dbReference type="Pfam" id="PF01546">
    <property type="entry name" value="Peptidase_M20"/>
    <property type="match status" value="1"/>
</dbReference>
<dbReference type="Gene3D" id="3.40.630.10">
    <property type="entry name" value="Zn peptidases"/>
    <property type="match status" value="1"/>
</dbReference>